<dbReference type="AlphaFoldDB" id="A0A917SF25"/>
<keyword evidence="10" id="KW-1185">Reference proteome</keyword>
<protein>
    <submittedName>
        <fullName evidence="9">ABC transporter permease</fullName>
    </submittedName>
</protein>
<dbReference type="Proteomes" id="UP000613840">
    <property type="component" value="Unassembled WGS sequence"/>
</dbReference>
<evidence type="ECO:0000256" key="2">
    <source>
        <dbReference type="ARBA" id="ARBA00022448"/>
    </source>
</evidence>
<feature type="transmembrane region" description="Helical" evidence="7">
    <location>
        <begin position="295"/>
        <end position="321"/>
    </location>
</feature>
<evidence type="ECO:0000256" key="4">
    <source>
        <dbReference type="ARBA" id="ARBA00022692"/>
    </source>
</evidence>
<dbReference type="Pfam" id="PF19300">
    <property type="entry name" value="BPD_transp_1_N"/>
    <property type="match status" value="1"/>
</dbReference>
<dbReference type="GO" id="GO:0055085">
    <property type="term" value="P:transmembrane transport"/>
    <property type="evidence" value="ECO:0007669"/>
    <property type="project" value="InterPro"/>
</dbReference>
<dbReference type="GO" id="GO:0005886">
    <property type="term" value="C:plasma membrane"/>
    <property type="evidence" value="ECO:0007669"/>
    <property type="project" value="UniProtKB-SubCell"/>
</dbReference>
<dbReference type="PANTHER" id="PTHR30465:SF43">
    <property type="entry name" value="OLIGOPEPTIDE ABC TRANSPORTER, PERMEASE PROTEIN"/>
    <property type="match status" value="1"/>
</dbReference>
<dbReference type="InterPro" id="IPR000515">
    <property type="entry name" value="MetI-like"/>
</dbReference>
<name>A0A917SF25_9ACTN</name>
<evidence type="ECO:0000259" key="8">
    <source>
        <dbReference type="PROSITE" id="PS50928"/>
    </source>
</evidence>
<reference evidence="9" key="1">
    <citation type="journal article" date="2014" name="Int. J. Syst. Evol. Microbiol.">
        <title>Complete genome sequence of Corynebacterium casei LMG S-19264T (=DSM 44701T), isolated from a smear-ripened cheese.</title>
        <authorList>
            <consortium name="US DOE Joint Genome Institute (JGI-PGF)"/>
            <person name="Walter F."/>
            <person name="Albersmeier A."/>
            <person name="Kalinowski J."/>
            <person name="Ruckert C."/>
        </authorList>
    </citation>
    <scope>NUCLEOTIDE SEQUENCE</scope>
    <source>
        <strain evidence="9">CGMCC 4.7306</strain>
    </source>
</reference>
<evidence type="ECO:0000256" key="6">
    <source>
        <dbReference type="ARBA" id="ARBA00023136"/>
    </source>
</evidence>
<keyword evidence="5 7" id="KW-1133">Transmembrane helix</keyword>
<organism evidence="9 10">
    <name type="scientific">Microlunatus endophyticus</name>
    <dbReference type="NCBI Taxonomy" id="1716077"/>
    <lineage>
        <taxon>Bacteria</taxon>
        <taxon>Bacillati</taxon>
        <taxon>Actinomycetota</taxon>
        <taxon>Actinomycetes</taxon>
        <taxon>Propionibacteriales</taxon>
        <taxon>Propionibacteriaceae</taxon>
        <taxon>Microlunatus</taxon>
    </lineage>
</organism>
<feature type="transmembrane region" description="Helical" evidence="7">
    <location>
        <begin position="106"/>
        <end position="129"/>
    </location>
</feature>
<dbReference type="InterPro" id="IPR045621">
    <property type="entry name" value="BPD_transp_1_N"/>
</dbReference>
<dbReference type="Gene3D" id="1.10.3720.10">
    <property type="entry name" value="MetI-like"/>
    <property type="match status" value="1"/>
</dbReference>
<dbReference type="EMBL" id="BMMZ01000009">
    <property type="protein sequence ID" value="GGL72522.1"/>
    <property type="molecule type" value="Genomic_DNA"/>
</dbReference>
<evidence type="ECO:0000256" key="3">
    <source>
        <dbReference type="ARBA" id="ARBA00022475"/>
    </source>
</evidence>
<dbReference type="RefSeq" id="WP_188896528.1">
    <property type="nucleotide sequence ID" value="NZ_BMMZ01000009.1"/>
</dbReference>
<feature type="domain" description="ABC transmembrane type-1" evidence="8">
    <location>
        <begin position="102"/>
        <end position="312"/>
    </location>
</feature>
<evidence type="ECO:0000256" key="5">
    <source>
        <dbReference type="ARBA" id="ARBA00022989"/>
    </source>
</evidence>
<dbReference type="Pfam" id="PF00528">
    <property type="entry name" value="BPD_transp_1"/>
    <property type="match status" value="1"/>
</dbReference>
<evidence type="ECO:0000256" key="7">
    <source>
        <dbReference type="RuleBase" id="RU363032"/>
    </source>
</evidence>
<evidence type="ECO:0000313" key="9">
    <source>
        <dbReference type="EMBL" id="GGL72522.1"/>
    </source>
</evidence>
<dbReference type="PROSITE" id="PS50928">
    <property type="entry name" value="ABC_TM1"/>
    <property type="match status" value="1"/>
</dbReference>
<evidence type="ECO:0000313" key="10">
    <source>
        <dbReference type="Proteomes" id="UP000613840"/>
    </source>
</evidence>
<proteinExistence type="inferred from homology"/>
<accession>A0A917SF25</accession>
<comment type="similarity">
    <text evidence="7">Belongs to the binding-protein-dependent transport system permease family.</text>
</comment>
<dbReference type="PANTHER" id="PTHR30465">
    <property type="entry name" value="INNER MEMBRANE ABC TRANSPORTER"/>
    <property type="match status" value="1"/>
</dbReference>
<gene>
    <name evidence="9" type="ORF">GCM10011575_33490</name>
</gene>
<dbReference type="InterPro" id="IPR035906">
    <property type="entry name" value="MetI-like_sf"/>
</dbReference>
<feature type="transmembrane region" description="Helical" evidence="7">
    <location>
        <begin position="9"/>
        <end position="29"/>
    </location>
</feature>
<reference evidence="9" key="2">
    <citation type="submission" date="2020-09" db="EMBL/GenBank/DDBJ databases">
        <authorList>
            <person name="Sun Q."/>
            <person name="Zhou Y."/>
        </authorList>
    </citation>
    <scope>NUCLEOTIDE SEQUENCE</scope>
    <source>
        <strain evidence="9">CGMCC 4.7306</strain>
    </source>
</reference>
<feature type="transmembrane region" description="Helical" evidence="7">
    <location>
        <begin position="248"/>
        <end position="275"/>
    </location>
</feature>
<dbReference type="SUPFAM" id="SSF161098">
    <property type="entry name" value="MetI-like"/>
    <property type="match status" value="1"/>
</dbReference>
<keyword evidence="6 7" id="KW-0472">Membrane</keyword>
<comment type="caution">
    <text evidence="9">The sequence shown here is derived from an EMBL/GenBank/DDBJ whole genome shotgun (WGS) entry which is preliminary data.</text>
</comment>
<evidence type="ECO:0000256" key="1">
    <source>
        <dbReference type="ARBA" id="ARBA00004651"/>
    </source>
</evidence>
<sequence>MLTYIGRRLLYMVPTVILISMVAFVIIQLPPGDYLTALAAQLSQQGQSLDHAQLVTLEHRYGLGQPIYVQYGKWIWAILSHGDFGQSFEWNRPVSALVSQRLPMTIVLGFTTVIFTWIVAFPVGIYSAIRQYSPGDYVATTLTFLGVAVPNFLIALVLMYLGYRFFGLTVGGLFSPDFENAGWNLGKLLDLFSHLWVPVVVLGAAGAAGLVRTLRANLLDELHMPYVVAARARGVPERRLLFRYPLRVALNPFISTIGWVLPTLVSGEIVVAQVLSLPTTGPLLLESLESQDMYLAGSLILIVSVLTVVGTLISDICLAWLDPRVRLRYK</sequence>
<keyword evidence="2 7" id="KW-0813">Transport</keyword>
<comment type="subcellular location">
    <subcellularLocation>
        <location evidence="1 7">Cell membrane</location>
        <topology evidence="1 7">Multi-pass membrane protein</topology>
    </subcellularLocation>
</comment>
<feature type="transmembrane region" description="Helical" evidence="7">
    <location>
        <begin position="195"/>
        <end position="214"/>
    </location>
</feature>
<keyword evidence="3" id="KW-1003">Cell membrane</keyword>
<keyword evidence="4 7" id="KW-0812">Transmembrane</keyword>
<feature type="transmembrane region" description="Helical" evidence="7">
    <location>
        <begin position="141"/>
        <end position="163"/>
    </location>
</feature>